<dbReference type="AlphaFoldDB" id="A0A830CG54"/>
<dbReference type="Proteomes" id="UP000653305">
    <property type="component" value="Unassembled WGS sequence"/>
</dbReference>
<dbReference type="EMBL" id="BMAC01000586">
    <property type="protein sequence ID" value="GFP99707.1"/>
    <property type="molecule type" value="Genomic_DNA"/>
</dbReference>
<gene>
    <name evidence="2" type="ORF">PHJA_002114800</name>
</gene>
<feature type="region of interest" description="Disordered" evidence="1">
    <location>
        <begin position="16"/>
        <end position="59"/>
    </location>
</feature>
<evidence type="ECO:0000313" key="2">
    <source>
        <dbReference type="EMBL" id="GFP99707.1"/>
    </source>
</evidence>
<evidence type="ECO:0000313" key="3">
    <source>
        <dbReference type="Proteomes" id="UP000653305"/>
    </source>
</evidence>
<organism evidence="2 3">
    <name type="scientific">Phtheirospermum japonicum</name>
    <dbReference type="NCBI Taxonomy" id="374723"/>
    <lineage>
        <taxon>Eukaryota</taxon>
        <taxon>Viridiplantae</taxon>
        <taxon>Streptophyta</taxon>
        <taxon>Embryophyta</taxon>
        <taxon>Tracheophyta</taxon>
        <taxon>Spermatophyta</taxon>
        <taxon>Magnoliopsida</taxon>
        <taxon>eudicotyledons</taxon>
        <taxon>Gunneridae</taxon>
        <taxon>Pentapetalae</taxon>
        <taxon>asterids</taxon>
        <taxon>lamiids</taxon>
        <taxon>Lamiales</taxon>
        <taxon>Orobanchaceae</taxon>
        <taxon>Orobanchaceae incertae sedis</taxon>
        <taxon>Phtheirospermum</taxon>
    </lineage>
</organism>
<comment type="caution">
    <text evidence="2">The sequence shown here is derived from an EMBL/GenBank/DDBJ whole genome shotgun (WGS) entry which is preliminary data.</text>
</comment>
<reference evidence="2" key="1">
    <citation type="submission" date="2020-07" db="EMBL/GenBank/DDBJ databases">
        <title>Ethylene signaling mediates host invasion by parasitic plants.</title>
        <authorList>
            <person name="Yoshida S."/>
        </authorList>
    </citation>
    <scope>NUCLEOTIDE SEQUENCE</scope>
    <source>
        <strain evidence="2">Okayama</strain>
    </source>
</reference>
<evidence type="ECO:0000256" key="1">
    <source>
        <dbReference type="SAM" id="MobiDB-lite"/>
    </source>
</evidence>
<keyword evidence="3" id="KW-1185">Reference proteome</keyword>
<accession>A0A830CG54</accession>
<proteinExistence type="predicted"/>
<feature type="compositionally biased region" description="Basic and acidic residues" evidence="1">
    <location>
        <begin position="49"/>
        <end position="59"/>
    </location>
</feature>
<name>A0A830CG54_9LAMI</name>
<protein>
    <submittedName>
        <fullName evidence="2">Uncharacterized protein</fullName>
    </submittedName>
</protein>
<sequence>MQAWAFSSLARILGHGLIKPEHTPKTPPRTQSRPPYSPRQGSHPHRFLASRDFENPQLS</sequence>